<reference evidence="2 3" key="1">
    <citation type="submission" date="2019-02" db="EMBL/GenBank/DDBJ databases">
        <title>Deep-cultivation of Planctomycetes and their phenomic and genomic characterization uncovers novel biology.</title>
        <authorList>
            <person name="Wiegand S."/>
            <person name="Jogler M."/>
            <person name="Boedeker C."/>
            <person name="Pinto D."/>
            <person name="Vollmers J."/>
            <person name="Rivas-Marin E."/>
            <person name="Kohn T."/>
            <person name="Peeters S.H."/>
            <person name="Heuer A."/>
            <person name="Rast P."/>
            <person name="Oberbeckmann S."/>
            <person name="Bunk B."/>
            <person name="Jeske O."/>
            <person name="Meyerdierks A."/>
            <person name="Storesund J.E."/>
            <person name="Kallscheuer N."/>
            <person name="Luecker S."/>
            <person name="Lage O.M."/>
            <person name="Pohl T."/>
            <person name="Merkel B.J."/>
            <person name="Hornburger P."/>
            <person name="Mueller R.-W."/>
            <person name="Bruemmer F."/>
            <person name="Labrenz M."/>
            <person name="Spormann A.M."/>
            <person name="Op den Camp H."/>
            <person name="Overmann J."/>
            <person name="Amann R."/>
            <person name="Jetten M.S.M."/>
            <person name="Mascher T."/>
            <person name="Medema M.H."/>
            <person name="Devos D.P."/>
            <person name="Kaster A.-K."/>
            <person name="Ovreas L."/>
            <person name="Rohde M."/>
            <person name="Galperin M.Y."/>
            <person name="Jogler C."/>
        </authorList>
    </citation>
    <scope>NUCLEOTIDE SEQUENCE [LARGE SCALE GENOMIC DNA]</scope>
    <source>
        <strain evidence="2 3">K23_9</strain>
    </source>
</reference>
<sequence>MTAIFTLHRDRRKQIGCEAIALPLFRRTTAHVWLFALTVLIVPPWVGPTPVNAAGGSLTLICQEESDQSPTITRAQIWRGNPAGKMIPIRRTVSAGIGVVLDRSTELTLADGPYAFRMIRGPEYRVITGTFTLERSSLDDHTVQLPRMVSMIENGWTSGDCLVVAAPQSLPLRMASEDLHLATTLGDMAAAPIPHRDKDDPIGCEPIWISTDAVHHDGLVIYGDQRRAGKSAADDAESDKTSEDDTTAQQASDRQASDRQASPDDLLPIANVVAAKNASTETRVAIENPFAWPLPVWLASERVDGIFVIGDWLRLDRKVLSVKTGRKPPGGGLGGGQAVGRWAEEIYRHCLDAGLRLPPLAGGGTDSAKTPVGYNRLYVAQMSSDAYNDAQIQRVESPKDWWAAAWQGQSVATNGPLLRPMLGGKIPGHVFKGRTGEVLQIQPELSLSVRDPVEYLEVIHNNKVHYSARLDEFAKAGGRIPPLNAKESGWVIMRVITLYEDHYRAAISAPWYIDFDDQRRVSKTSVDFFQQWLADYETQLKKHSADSLQAHAPYIRAARQFWQQKSAVAVD</sequence>
<proteinExistence type="predicted"/>
<dbReference type="EMBL" id="CP036526">
    <property type="protein sequence ID" value="QDT11644.1"/>
    <property type="molecule type" value="Genomic_DNA"/>
</dbReference>
<evidence type="ECO:0000256" key="1">
    <source>
        <dbReference type="SAM" id="MobiDB-lite"/>
    </source>
</evidence>
<organism evidence="2 3">
    <name type="scientific">Stieleria marina</name>
    <dbReference type="NCBI Taxonomy" id="1930275"/>
    <lineage>
        <taxon>Bacteria</taxon>
        <taxon>Pseudomonadati</taxon>
        <taxon>Planctomycetota</taxon>
        <taxon>Planctomycetia</taxon>
        <taxon>Pirellulales</taxon>
        <taxon>Pirellulaceae</taxon>
        <taxon>Stieleria</taxon>
    </lineage>
</organism>
<dbReference type="Proteomes" id="UP000319817">
    <property type="component" value="Chromosome"/>
</dbReference>
<keyword evidence="3" id="KW-1185">Reference proteome</keyword>
<dbReference type="AlphaFoldDB" id="A0A517NWZ3"/>
<dbReference type="RefSeq" id="WP_419189080.1">
    <property type="nucleotide sequence ID" value="NZ_CP036526.1"/>
</dbReference>
<feature type="compositionally biased region" description="Polar residues" evidence="1">
    <location>
        <begin position="247"/>
        <end position="260"/>
    </location>
</feature>
<name>A0A517NWZ3_9BACT</name>
<evidence type="ECO:0008006" key="4">
    <source>
        <dbReference type="Google" id="ProtNLM"/>
    </source>
</evidence>
<accession>A0A517NWZ3</accession>
<feature type="region of interest" description="Disordered" evidence="1">
    <location>
        <begin position="226"/>
        <end position="265"/>
    </location>
</feature>
<gene>
    <name evidence="2" type="ORF">K239x_36440</name>
</gene>
<protein>
    <recommendedName>
        <fullName evidence="4">Secreted protein</fullName>
    </recommendedName>
</protein>
<evidence type="ECO:0000313" key="3">
    <source>
        <dbReference type="Proteomes" id="UP000319817"/>
    </source>
</evidence>
<evidence type="ECO:0000313" key="2">
    <source>
        <dbReference type="EMBL" id="QDT11644.1"/>
    </source>
</evidence>